<dbReference type="PRINTS" id="PR00364">
    <property type="entry name" value="DISEASERSIST"/>
</dbReference>
<evidence type="ECO:0000256" key="6">
    <source>
        <dbReference type="PROSITE-ProRule" id="PRU01091"/>
    </source>
</evidence>
<dbReference type="PANTHER" id="PTHR35807">
    <property type="entry name" value="TRANSCRIPTIONAL REGULATOR REDD-RELATED"/>
    <property type="match status" value="1"/>
</dbReference>
<dbReference type="InterPro" id="IPR003593">
    <property type="entry name" value="AAA+_ATPase"/>
</dbReference>
<accession>A0AB39QZ79</accession>
<dbReference type="InterPro" id="IPR036388">
    <property type="entry name" value="WH-like_DNA-bd_sf"/>
</dbReference>
<dbReference type="RefSeq" id="WP_369226457.1">
    <property type="nucleotide sequence ID" value="NZ_CP163441.1"/>
</dbReference>
<evidence type="ECO:0000313" key="9">
    <source>
        <dbReference type="EMBL" id="XDQ47546.1"/>
    </source>
</evidence>
<dbReference type="SUPFAM" id="SSF48452">
    <property type="entry name" value="TPR-like"/>
    <property type="match status" value="2"/>
</dbReference>
<evidence type="ECO:0000256" key="2">
    <source>
        <dbReference type="ARBA" id="ARBA00023012"/>
    </source>
</evidence>
<dbReference type="InterPro" id="IPR011990">
    <property type="entry name" value="TPR-like_helical_dom_sf"/>
</dbReference>
<protein>
    <submittedName>
        <fullName evidence="9">BTAD domain-containing putative transcriptional regulator</fullName>
    </submittedName>
</protein>
<dbReference type="Pfam" id="PF03704">
    <property type="entry name" value="BTAD"/>
    <property type="match status" value="1"/>
</dbReference>
<dbReference type="InterPro" id="IPR019734">
    <property type="entry name" value="TPR_rpt"/>
</dbReference>
<organism evidence="9">
    <name type="scientific">Streptomyces sp. R39</name>
    <dbReference type="NCBI Taxonomy" id="3238631"/>
    <lineage>
        <taxon>Bacteria</taxon>
        <taxon>Bacillati</taxon>
        <taxon>Actinomycetota</taxon>
        <taxon>Actinomycetes</taxon>
        <taxon>Kitasatosporales</taxon>
        <taxon>Streptomycetaceae</taxon>
        <taxon>Streptomyces</taxon>
    </lineage>
</organism>
<dbReference type="EMBL" id="CP163441">
    <property type="protein sequence ID" value="XDQ47546.1"/>
    <property type="molecule type" value="Genomic_DNA"/>
</dbReference>
<dbReference type="PANTHER" id="PTHR35807:SF1">
    <property type="entry name" value="TRANSCRIPTIONAL REGULATOR REDD"/>
    <property type="match status" value="1"/>
</dbReference>
<feature type="compositionally biased region" description="Polar residues" evidence="7">
    <location>
        <begin position="337"/>
        <end position="373"/>
    </location>
</feature>
<dbReference type="Gene3D" id="1.10.10.10">
    <property type="entry name" value="Winged helix-like DNA-binding domain superfamily/Winged helix DNA-binding domain"/>
    <property type="match status" value="1"/>
</dbReference>
<feature type="domain" description="OmpR/PhoB-type" evidence="8">
    <location>
        <begin position="1"/>
        <end position="98"/>
    </location>
</feature>
<dbReference type="SMART" id="SM00382">
    <property type="entry name" value="AAA"/>
    <property type="match status" value="1"/>
</dbReference>
<keyword evidence="5" id="KW-0804">Transcription</keyword>
<feature type="DNA-binding region" description="OmpR/PhoB-type" evidence="6">
    <location>
        <begin position="1"/>
        <end position="98"/>
    </location>
</feature>
<keyword evidence="2" id="KW-0902">Two-component regulatory system</keyword>
<dbReference type="GO" id="GO:0003677">
    <property type="term" value="F:DNA binding"/>
    <property type="evidence" value="ECO:0007669"/>
    <property type="project" value="UniProtKB-UniRule"/>
</dbReference>
<dbReference type="InterPro" id="IPR051677">
    <property type="entry name" value="AfsR-DnrI-RedD_regulator"/>
</dbReference>
<dbReference type="SMART" id="SM00028">
    <property type="entry name" value="TPR"/>
    <property type="match status" value="4"/>
</dbReference>
<feature type="compositionally biased region" description="Low complexity" evidence="7">
    <location>
        <begin position="382"/>
        <end position="397"/>
    </location>
</feature>
<gene>
    <name evidence="9" type="ORF">AB5J52_37645</name>
</gene>
<dbReference type="SMART" id="SM00862">
    <property type="entry name" value="Trans_reg_C"/>
    <property type="match status" value="1"/>
</dbReference>
<dbReference type="GO" id="GO:0000160">
    <property type="term" value="P:phosphorelay signal transduction system"/>
    <property type="evidence" value="ECO:0007669"/>
    <property type="project" value="UniProtKB-KW"/>
</dbReference>
<dbReference type="Pfam" id="PF00931">
    <property type="entry name" value="NB-ARC"/>
    <property type="match status" value="1"/>
</dbReference>
<dbReference type="InterPro" id="IPR002182">
    <property type="entry name" value="NB-ARC"/>
</dbReference>
<dbReference type="InterPro" id="IPR027417">
    <property type="entry name" value="P-loop_NTPase"/>
</dbReference>
<reference evidence="9" key="1">
    <citation type="submission" date="2024-07" db="EMBL/GenBank/DDBJ databases">
        <authorList>
            <person name="Yu S.T."/>
        </authorList>
    </citation>
    <scope>NUCLEOTIDE SEQUENCE</scope>
    <source>
        <strain evidence="9">R39</strain>
    </source>
</reference>
<evidence type="ECO:0000256" key="5">
    <source>
        <dbReference type="ARBA" id="ARBA00023163"/>
    </source>
</evidence>
<sequence length="992" mass="104528">MWLTVLGPLRAWQDEAELDLGPAKRQALLALLLVRTGQPTSLATIIDVLWGQDPPSSAANVVYRHTAAIRRLLETGDQGPGRPAARLVRVSGGYRLDAGPATLDLLSFRQLTGQARRLAEMGAMRESVRLFTRALRLSRGPIASGILSHVAQHPYFVAVDGEYLTAVKEAAVIAGRLGELGAVLDVLQPAAVQHPLDETLQAQLMRTLAAAGRQAEALQAYHAVRTHLDEQLGIVPGPELRSVYEDILLRGTQGTEPGAAGPASPTCHPSLDSLCPLAGHRERGCPAPWPSGPLPPEAAGFVGREAELARLAALVPADQGAEGDAVPIGGEVPGGDTTPNGNEAPNGDTTPNGNEAPNGDTTPNGNEAPNGDTTPIGGEMPGGDAVPGAGSGSAPAGHDVGGGTMGPRVLGVPLPTPVAAGEDAAAGLPPVASPVAAVVGPPGIGKTALVVRAAHRLGARFPDGLLFVDLRGHARSGDSVTAKEALRGLLVALGTPGHRVPAELRERSALYRDLLSDRRVLVVLDDARDARQVRNLLARSPGCLTLVTSRDPLDDLVVREGARRLEPDALEPAQAYEALACQVGAARAAAEPEGAAALAAYCAGVPLALALAGAVAVRRPDDGLDTLAEELRAHGAPPGGTPDPPETVRRVLLWSYARLPAETARMFRLLALHPGRDVPVSAAASLAGVAPVRARAMLDELSRARLLSAQDTDTYLLHDLLRTCALRLSHVHDPDDMRRLAVRRMLDHYVHTAREAGYRLAPHRNALGALPAPQPRTTPERLDDPAQAADWLDRRLLPVLSGVLREAVALGLHAHVHQLGLALELPLDRWARWDEQLALQQTCLFTAGLQADLVARAQAHRALGFSYGRLGRHTDAQTHLHSALNLFAEAEDEQGQARVHRCIALLADVAGRHDLALSHYQQALDLYRRASDTSGEADVRNEIGWTRLMRGDHTAALDPCARAAGLCRAADRAAGGAIAYDGLGHARHRLGA</sequence>
<dbReference type="GO" id="GO:0043531">
    <property type="term" value="F:ADP binding"/>
    <property type="evidence" value="ECO:0007669"/>
    <property type="project" value="InterPro"/>
</dbReference>
<dbReference type="InterPro" id="IPR001867">
    <property type="entry name" value="OmpR/PhoB-type_DNA-bd"/>
</dbReference>
<name>A0AB39QZ79_9ACTN</name>
<dbReference type="PROSITE" id="PS51755">
    <property type="entry name" value="OMPR_PHOB"/>
    <property type="match status" value="1"/>
</dbReference>
<keyword evidence="3" id="KW-0805">Transcription regulation</keyword>
<proteinExistence type="inferred from homology"/>
<dbReference type="SUPFAM" id="SSF52540">
    <property type="entry name" value="P-loop containing nucleoside triphosphate hydrolases"/>
    <property type="match status" value="1"/>
</dbReference>
<feature type="region of interest" description="Disordered" evidence="7">
    <location>
        <begin position="321"/>
        <end position="408"/>
    </location>
</feature>
<dbReference type="SUPFAM" id="SSF46894">
    <property type="entry name" value="C-terminal effector domain of the bipartite response regulators"/>
    <property type="match status" value="1"/>
</dbReference>
<evidence type="ECO:0000256" key="3">
    <source>
        <dbReference type="ARBA" id="ARBA00023015"/>
    </source>
</evidence>
<dbReference type="SMART" id="SM01043">
    <property type="entry name" value="BTAD"/>
    <property type="match status" value="1"/>
</dbReference>
<evidence type="ECO:0000256" key="1">
    <source>
        <dbReference type="ARBA" id="ARBA00005820"/>
    </source>
</evidence>
<evidence type="ECO:0000256" key="4">
    <source>
        <dbReference type="ARBA" id="ARBA00023125"/>
    </source>
</evidence>
<dbReference type="InterPro" id="IPR005158">
    <property type="entry name" value="BTAD"/>
</dbReference>
<keyword evidence="4 6" id="KW-0238">DNA-binding</keyword>
<evidence type="ECO:0000256" key="7">
    <source>
        <dbReference type="SAM" id="MobiDB-lite"/>
    </source>
</evidence>
<dbReference type="Pfam" id="PF13424">
    <property type="entry name" value="TPR_12"/>
    <property type="match status" value="1"/>
</dbReference>
<evidence type="ECO:0000259" key="8">
    <source>
        <dbReference type="PROSITE" id="PS51755"/>
    </source>
</evidence>
<dbReference type="CDD" id="cd15831">
    <property type="entry name" value="BTAD"/>
    <property type="match status" value="1"/>
</dbReference>
<dbReference type="Gene3D" id="3.40.50.300">
    <property type="entry name" value="P-loop containing nucleotide triphosphate hydrolases"/>
    <property type="match status" value="1"/>
</dbReference>
<dbReference type="AlphaFoldDB" id="A0AB39QZ79"/>
<dbReference type="GO" id="GO:0006355">
    <property type="term" value="P:regulation of DNA-templated transcription"/>
    <property type="evidence" value="ECO:0007669"/>
    <property type="project" value="InterPro"/>
</dbReference>
<comment type="similarity">
    <text evidence="1">Belongs to the AfsR/DnrI/RedD regulatory family.</text>
</comment>
<dbReference type="InterPro" id="IPR016032">
    <property type="entry name" value="Sig_transdc_resp-reg_C-effctor"/>
</dbReference>
<dbReference type="Gene3D" id="1.25.40.10">
    <property type="entry name" value="Tetratricopeptide repeat domain"/>
    <property type="match status" value="2"/>
</dbReference>